<evidence type="ECO:0000256" key="5">
    <source>
        <dbReference type="ARBA" id="ARBA00023237"/>
    </source>
</evidence>
<feature type="domain" description="RagB/SusD" evidence="7">
    <location>
        <begin position="345"/>
        <end position="497"/>
    </location>
</feature>
<comment type="caution">
    <text evidence="9">The sequence shown here is derived from an EMBL/GenBank/DDBJ whole genome shotgun (WGS) entry which is preliminary data.</text>
</comment>
<proteinExistence type="inferred from homology"/>
<accession>A0A7C9BFZ4</accession>
<evidence type="ECO:0000259" key="7">
    <source>
        <dbReference type="Pfam" id="PF07980"/>
    </source>
</evidence>
<evidence type="ECO:0000256" key="2">
    <source>
        <dbReference type="ARBA" id="ARBA00006275"/>
    </source>
</evidence>
<dbReference type="InterPro" id="IPR012944">
    <property type="entry name" value="SusD_RagB_dom"/>
</dbReference>
<sequence length="498" mass="55391">MKSRLKSLYKILPLVMLGIGMTACELDETVYSSIFTDNFYKTGSDAEKGLIAVYDAMRGLYGGPAAVMVPDYSADQVYPRAVVGRNTLTLFTVEPTYTTQRSAGRTNESPQQIWASSYAGIENANWIILKVPDATMDETRKKQIIGEAYYLRAFYHWMLTKNFGDVPIKTEPSTSEEKAYVGKSPKVDVYKQIYSDLDQALAAGLLSYPAVEKGRPSKEAVNALYAKAALYNEDWAKALEKAEAVINSGKYQLMTNVLDVFDYQTEDAARKENIWAFEVDPISPGTGHQLVGLTGPSGSAGVEYARTSYGSMFAYQDFYNSFDPTDKRLQLLATSYVNKAGKIVPQKDITPITTEGVLIRKYRDPVSTTGTIVNIPILRLADIYLIAAEAEARMNGGTAKAYGYINAVRSRAGLPNLATGLSKDSFIDAVLQERSWELFAEGDRWYDLTRTDRFLTVIPKATNSVYPSRPVQAKNKYFPIPQDEVNANPELEQNPDWQ</sequence>
<keyword evidence="4" id="KW-0472">Membrane</keyword>
<comment type="similarity">
    <text evidence="2">Belongs to the SusD family.</text>
</comment>
<dbReference type="Pfam" id="PF14322">
    <property type="entry name" value="SusD-like_3"/>
    <property type="match status" value="1"/>
</dbReference>
<evidence type="ECO:0000256" key="4">
    <source>
        <dbReference type="ARBA" id="ARBA00023136"/>
    </source>
</evidence>
<dbReference type="SUPFAM" id="SSF48452">
    <property type="entry name" value="TPR-like"/>
    <property type="match status" value="1"/>
</dbReference>
<name>A0A7C9BFZ4_9BACT</name>
<evidence type="ECO:0000313" key="9">
    <source>
        <dbReference type="EMBL" id="MPR33154.1"/>
    </source>
</evidence>
<feature type="chain" id="PRO_5029003808" evidence="6">
    <location>
        <begin position="26"/>
        <end position="498"/>
    </location>
</feature>
<keyword evidence="5" id="KW-0998">Cell outer membrane</keyword>
<dbReference type="RefSeq" id="WP_152758184.1">
    <property type="nucleotide sequence ID" value="NZ_WHLY01000002.1"/>
</dbReference>
<reference evidence="9 10" key="1">
    <citation type="submission" date="2019-10" db="EMBL/GenBank/DDBJ databases">
        <title>Draft Genome Sequence of Cytophagaceae sp. SJW1-29.</title>
        <authorList>
            <person name="Choi A."/>
        </authorList>
    </citation>
    <scope>NUCLEOTIDE SEQUENCE [LARGE SCALE GENOMIC DNA]</scope>
    <source>
        <strain evidence="9 10">SJW1-29</strain>
    </source>
</reference>
<evidence type="ECO:0000313" key="10">
    <source>
        <dbReference type="Proteomes" id="UP000479293"/>
    </source>
</evidence>
<feature type="domain" description="SusD-like N-terminal" evidence="8">
    <location>
        <begin position="105"/>
        <end position="228"/>
    </location>
</feature>
<comment type="subcellular location">
    <subcellularLocation>
        <location evidence="1">Cell outer membrane</location>
    </subcellularLocation>
</comment>
<gene>
    <name evidence="9" type="ORF">GBK04_07230</name>
</gene>
<dbReference type="InterPro" id="IPR033985">
    <property type="entry name" value="SusD-like_N"/>
</dbReference>
<dbReference type="CDD" id="cd08977">
    <property type="entry name" value="SusD"/>
    <property type="match status" value="1"/>
</dbReference>
<evidence type="ECO:0000259" key="8">
    <source>
        <dbReference type="Pfam" id="PF14322"/>
    </source>
</evidence>
<evidence type="ECO:0000256" key="3">
    <source>
        <dbReference type="ARBA" id="ARBA00022729"/>
    </source>
</evidence>
<protein>
    <submittedName>
        <fullName evidence="9">RagB/SusD family nutrient uptake outer membrane protein</fullName>
    </submittedName>
</protein>
<evidence type="ECO:0000256" key="6">
    <source>
        <dbReference type="SAM" id="SignalP"/>
    </source>
</evidence>
<feature type="signal peptide" evidence="6">
    <location>
        <begin position="1"/>
        <end position="25"/>
    </location>
</feature>
<keyword evidence="10" id="KW-1185">Reference proteome</keyword>
<dbReference type="AlphaFoldDB" id="A0A7C9BFZ4"/>
<organism evidence="9 10">
    <name type="scientific">Salmonirosea aquatica</name>
    <dbReference type="NCBI Taxonomy" id="2654236"/>
    <lineage>
        <taxon>Bacteria</taxon>
        <taxon>Pseudomonadati</taxon>
        <taxon>Bacteroidota</taxon>
        <taxon>Cytophagia</taxon>
        <taxon>Cytophagales</taxon>
        <taxon>Spirosomataceae</taxon>
        <taxon>Salmonirosea</taxon>
    </lineage>
</organism>
<dbReference type="GO" id="GO:0009279">
    <property type="term" value="C:cell outer membrane"/>
    <property type="evidence" value="ECO:0007669"/>
    <property type="project" value="UniProtKB-SubCell"/>
</dbReference>
<dbReference type="InterPro" id="IPR011990">
    <property type="entry name" value="TPR-like_helical_dom_sf"/>
</dbReference>
<dbReference type="Gene3D" id="1.25.40.390">
    <property type="match status" value="1"/>
</dbReference>
<evidence type="ECO:0000256" key="1">
    <source>
        <dbReference type="ARBA" id="ARBA00004442"/>
    </source>
</evidence>
<dbReference type="PROSITE" id="PS51257">
    <property type="entry name" value="PROKAR_LIPOPROTEIN"/>
    <property type="match status" value="1"/>
</dbReference>
<dbReference type="Pfam" id="PF07980">
    <property type="entry name" value="SusD_RagB"/>
    <property type="match status" value="1"/>
</dbReference>
<keyword evidence="3 6" id="KW-0732">Signal</keyword>
<dbReference type="EMBL" id="WHLY01000002">
    <property type="protein sequence ID" value="MPR33154.1"/>
    <property type="molecule type" value="Genomic_DNA"/>
</dbReference>
<dbReference type="Proteomes" id="UP000479293">
    <property type="component" value="Unassembled WGS sequence"/>
</dbReference>